<evidence type="ECO:0000256" key="3">
    <source>
        <dbReference type="SAM" id="SignalP"/>
    </source>
</evidence>
<feature type="signal peptide" evidence="3">
    <location>
        <begin position="1"/>
        <end position="22"/>
    </location>
</feature>
<feature type="transmembrane region" description="Helical" evidence="2">
    <location>
        <begin position="373"/>
        <end position="393"/>
    </location>
</feature>
<dbReference type="PANTHER" id="PTHR31145">
    <property type="entry name" value="INTEGRAL MEMBRANE PROTEIN (AFU_ORTHOLOGUE AFUA_7G01610)"/>
    <property type="match status" value="1"/>
</dbReference>
<feature type="compositionally biased region" description="Basic residues" evidence="1">
    <location>
        <begin position="1039"/>
        <end position="1052"/>
    </location>
</feature>
<keyword evidence="3" id="KW-0732">Signal</keyword>
<feature type="compositionally biased region" description="Polar residues" evidence="1">
    <location>
        <begin position="891"/>
        <end position="917"/>
    </location>
</feature>
<feature type="transmembrane region" description="Helical" evidence="2">
    <location>
        <begin position="588"/>
        <end position="606"/>
    </location>
</feature>
<dbReference type="GO" id="GO:0055085">
    <property type="term" value="P:transmembrane transport"/>
    <property type="evidence" value="ECO:0007669"/>
    <property type="project" value="TreeGrafter"/>
</dbReference>
<dbReference type="InterPro" id="IPR040241">
    <property type="entry name" value="TRP_Flc/Pkd2-like"/>
</dbReference>
<dbReference type="Proteomes" id="UP000053424">
    <property type="component" value="Unassembled WGS sequence"/>
</dbReference>
<reference evidence="5 6" key="1">
    <citation type="submission" date="2014-04" db="EMBL/GenBank/DDBJ databases">
        <authorList>
            <consortium name="DOE Joint Genome Institute"/>
            <person name="Kuo A."/>
            <person name="Gay G."/>
            <person name="Dore J."/>
            <person name="Kohler A."/>
            <person name="Nagy L.G."/>
            <person name="Floudas D."/>
            <person name="Copeland A."/>
            <person name="Barry K.W."/>
            <person name="Cichocki N."/>
            <person name="Veneault-Fourrey C."/>
            <person name="LaButti K."/>
            <person name="Lindquist E.A."/>
            <person name="Lipzen A."/>
            <person name="Lundell T."/>
            <person name="Morin E."/>
            <person name="Murat C."/>
            <person name="Sun H."/>
            <person name="Tunlid A."/>
            <person name="Henrissat B."/>
            <person name="Grigoriev I.V."/>
            <person name="Hibbett D.S."/>
            <person name="Martin F."/>
            <person name="Nordberg H.P."/>
            <person name="Cantor M.N."/>
            <person name="Hua S.X."/>
        </authorList>
    </citation>
    <scope>NUCLEOTIDE SEQUENCE [LARGE SCALE GENOMIC DNA]</scope>
    <source>
        <strain evidence="6">h7</strain>
    </source>
</reference>
<evidence type="ECO:0000259" key="4">
    <source>
        <dbReference type="Pfam" id="PF06011"/>
    </source>
</evidence>
<feature type="transmembrane region" description="Helical" evidence="2">
    <location>
        <begin position="504"/>
        <end position="523"/>
    </location>
</feature>
<keyword evidence="6" id="KW-1185">Reference proteome</keyword>
<feature type="compositionally biased region" description="Low complexity" evidence="1">
    <location>
        <begin position="979"/>
        <end position="993"/>
    </location>
</feature>
<organism evidence="5 6">
    <name type="scientific">Hebeloma cylindrosporum</name>
    <dbReference type="NCBI Taxonomy" id="76867"/>
    <lineage>
        <taxon>Eukaryota</taxon>
        <taxon>Fungi</taxon>
        <taxon>Dikarya</taxon>
        <taxon>Basidiomycota</taxon>
        <taxon>Agaricomycotina</taxon>
        <taxon>Agaricomycetes</taxon>
        <taxon>Agaricomycetidae</taxon>
        <taxon>Agaricales</taxon>
        <taxon>Agaricineae</taxon>
        <taxon>Hymenogastraceae</taxon>
        <taxon>Hebeloma</taxon>
    </lineage>
</organism>
<feature type="transmembrane region" description="Helical" evidence="2">
    <location>
        <begin position="641"/>
        <end position="663"/>
    </location>
</feature>
<feature type="region of interest" description="Disordered" evidence="1">
    <location>
        <begin position="974"/>
        <end position="1135"/>
    </location>
</feature>
<keyword evidence="2" id="KW-0472">Membrane</keyword>
<accession>A0A0C3CR26</accession>
<name>A0A0C3CR26_HEBCY</name>
<dbReference type="HOGENOM" id="CLU_007074_0_0_1"/>
<feature type="transmembrane region" description="Helical" evidence="2">
    <location>
        <begin position="613"/>
        <end position="635"/>
    </location>
</feature>
<protein>
    <recommendedName>
        <fullName evidence="4">TRP C-terminal domain-containing protein</fullName>
    </recommendedName>
</protein>
<feature type="transmembrane region" description="Helical" evidence="2">
    <location>
        <begin position="675"/>
        <end position="697"/>
    </location>
</feature>
<feature type="domain" description="TRP C-terminal" evidence="4">
    <location>
        <begin position="498"/>
        <end position="700"/>
    </location>
</feature>
<dbReference type="PANTHER" id="PTHR31145:SF6">
    <property type="entry name" value="INTEGRAL MEMBRANE PROTEIN (AFU_ORTHOLOGUE AFUA_7G01610)"/>
    <property type="match status" value="1"/>
</dbReference>
<feature type="compositionally biased region" description="Basic residues" evidence="1">
    <location>
        <begin position="736"/>
        <end position="749"/>
    </location>
</feature>
<keyword evidence="2" id="KW-0812">Transmembrane</keyword>
<feature type="compositionally biased region" description="Acidic residues" evidence="1">
    <location>
        <begin position="1026"/>
        <end position="1035"/>
    </location>
</feature>
<reference evidence="6" key="2">
    <citation type="submission" date="2015-01" db="EMBL/GenBank/DDBJ databases">
        <title>Evolutionary Origins and Diversification of the Mycorrhizal Mutualists.</title>
        <authorList>
            <consortium name="DOE Joint Genome Institute"/>
            <consortium name="Mycorrhizal Genomics Consortium"/>
            <person name="Kohler A."/>
            <person name="Kuo A."/>
            <person name="Nagy L.G."/>
            <person name="Floudas D."/>
            <person name="Copeland A."/>
            <person name="Barry K.W."/>
            <person name="Cichocki N."/>
            <person name="Veneault-Fourrey C."/>
            <person name="LaButti K."/>
            <person name="Lindquist E.A."/>
            <person name="Lipzen A."/>
            <person name="Lundell T."/>
            <person name="Morin E."/>
            <person name="Murat C."/>
            <person name="Riley R."/>
            <person name="Ohm R."/>
            <person name="Sun H."/>
            <person name="Tunlid A."/>
            <person name="Henrissat B."/>
            <person name="Grigoriev I.V."/>
            <person name="Hibbett D.S."/>
            <person name="Martin F."/>
        </authorList>
    </citation>
    <scope>NUCLEOTIDE SEQUENCE [LARGE SCALE GENOMIC DNA]</scope>
    <source>
        <strain evidence="6">h7</strain>
    </source>
</reference>
<dbReference type="EMBL" id="KN831771">
    <property type="protein sequence ID" value="KIM46549.1"/>
    <property type="molecule type" value="Genomic_DNA"/>
</dbReference>
<feature type="region of interest" description="Disordered" evidence="1">
    <location>
        <begin position="839"/>
        <end position="917"/>
    </location>
</feature>
<dbReference type="OrthoDB" id="5312224at2759"/>
<feature type="chain" id="PRO_5002162682" description="TRP C-terminal domain-containing protein" evidence="3">
    <location>
        <begin position="23"/>
        <end position="1135"/>
    </location>
</feature>
<feature type="compositionally biased region" description="Low complexity" evidence="1">
    <location>
        <begin position="1112"/>
        <end position="1123"/>
    </location>
</feature>
<dbReference type="Pfam" id="PF06011">
    <property type="entry name" value="TRP"/>
    <property type="match status" value="1"/>
</dbReference>
<sequence>MRASLPSSLLSLILLLIPRTLADPATIPFQDCFEEPENVAQKFDVNTVYAQVLHNDEWGKYLNLTVVGTSPQDILGLANESSSLSTLFTTSSVLTLSAWSNSSYLCQNMRPQSPLPSVNSSDGTYCPITAGPFAFSSTVPWGRNRELTTLITRLRAVDPFGKELVCLDVFTTPLAPKPKSPYGKAEIIFWSTVSLAIAYWVVVGIARISSAWGRGITRPGRGLWSRAQSAGYILASAISGERLANSPALLRFCTPSMRDVIFHTQWCAVLAMVAVEWPQFVYPLLTQTAWSTLSYNISLTRSSQLTHWNAFNSTPYSPSPSFASQFDDPTSPIFIDRTVPNILFSLPPDATQGISSFAYTIGIHPHDLFPTCMILFLGIVAATIIISVFIWAIDYAIGVLGDSGGGGHGHPNILNRSTRTRSPAFGPNKESDSPLALLEENKSLAEPGPGPTSAAGKFATTRFSFPLTNAGGVSSDRGINSHRSWWRLRSDIGAFHGSVLHGNLVRILVLFHLPVTVFSCYEMTASKSVVGTGSVVLAALSFVVFSLLIPAHLVIRVTFTTTNKLYDETKTLLSLGPLYNHYRHGSQLFASLFFATNIAFGVTVGAGQKSGTAQAIVILVIEVASALVTSIWLPWGSGASMGLISFLFCVARIVIAVLLVILTQAISIGPGPGGWVAYGILIILALVYLSLLLMLLVKVVEGMSRIFGGIGFNRSRHAVDSGLLGTCGLLGCFGGPRKRRRRRSHKRKAPVANVSQVQTRDSDLSSYMPPAGGVMIADGTATPPRFLNNESRKGSTHSQPPSVLKPEQANKPYKEEFVDNDDEGYIMGAWQPFPRPSVGYSPVGEASQTSPSSVFGQQKAKQSTGSSTNTASPSGFSRVGGGRAHIDTPYAITTGSTHTFPSIGQQSQTQHSANHSTSALAGQPLFYDQSMNETNDDIPLEIGLAIGDNGLPPGAMQPAHIRTKSQTAIVEDYLPSVPPSSSSMSKSQRQQSQVPVGRAGSARHLSENTFLQPPDARNATKFTLGTDEDDSGDEADQQKKKKPWYHLRRNRPHSTEGRTSTTASTADLGGGGGVPVDEELGGLGSSSAPQPQRSFVVIRKPQGSMGRLNQTGESSSAGASPGGTYPRASSRPPTR</sequence>
<keyword evidence="2" id="KW-1133">Transmembrane helix</keyword>
<evidence type="ECO:0000256" key="2">
    <source>
        <dbReference type="SAM" id="Phobius"/>
    </source>
</evidence>
<evidence type="ECO:0000256" key="1">
    <source>
        <dbReference type="SAM" id="MobiDB-lite"/>
    </source>
</evidence>
<gene>
    <name evidence="5" type="ORF">M413DRAFT_317965</name>
</gene>
<feature type="region of interest" description="Disordered" evidence="1">
    <location>
        <begin position="736"/>
        <end position="813"/>
    </location>
</feature>
<proteinExistence type="predicted"/>
<evidence type="ECO:0000313" key="5">
    <source>
        <dbReference type="EMBL" id="KIM46549.1"/>
    </source>
</evidence>
<feature type="transmembrane region" description="Helical" evidence="2">
    <location>
        <begin position="535"/>
        <end position="555"/>
    </location>
</feature>
<dbReference type="AlphaFoldDB" id="A0A0C3CR26"/>
<dbReference type="GO" id="GO:0016020">
    <property type="term" value="C:membrane"/>
    <property type="evidence" value="ECO:0007669"/>
    <property type="project" value="TreeGrafter"/>
</dbReference>
<feature type="region of interest" description="Disordered" evidence="1">
    <location>
        <begin position="411"/>
        <end position="433"/>
    </location>
</feature>
<dbReference type="STRING" id="686832.A0A0C3CR26"/>
<dbReference type="InterPro" id="IPR010308">
    <property type="entry name" value="TRP_C"/>
</dbReference>
<feature type="compositionally biased region" description="Polar residues" evidence="1">
    <location>
        <begin position="846"/>
        <end position="875"/>
    </location>
</feature>
<feature type="transmembrane region" description="Helical" evidence="2">
    <location>
        <begin position="187"/>
        <end position="208"/>
    </location>
</feature>
<evidence type="ECO:0000313" key="6">
    <source>
        <dbReference type="Proteomes" id="UP000053424"/>
    </source>
</evidence>